<comment type="caution">
    <text evidence="1">The sequence shown here is derived from an EMBL/GenBank/DDBJ whole genome shotgun (WGS) entry which is preliminary data.</text>
</comment>
<name>A0A8S1T5G9_PAROT</name>
<sequence length="173" mass="20046">MQDTWLTKQVTKYIVINEILSCEAFGCLYKGFYKEDETKLIAVKLVKIAVTLSQARPSRCLGKIQSFLNCLNKKLQYFKKSIIQILQEYLISFVPIIMCTQSLNIVQTATSKNTSRKRKKIDLVKLKQYSLQIILLKALKFCIRIKQFIVILSQATYCYIRGQPRLLILAQLV</sequence>
<keyword evidence="2" id="KW-1185">Reference proteome</keyword>
<evidence type="ECO:0000313" key="2">
    <source>
        <dbReference type="Proteomes" id="UP000683925"/>
    </source>
</evidence>
<evidence type="ECO:0000313" key="1">
    <source>
        <dbReference type="EMBL" id="CAD8149061.1"/>
    </source>
</evidence>
<dbReference type="AlphaFoldDB" id="A0A8S1T5G9"/>
<dbReference type="EMBL" id="CAJJDP010000022">
    <property type="protein sequence ID" value="CAD8149061.1"/>
    <property type="molecule type" value="Genomic_DNA"/>
</dbReference>
<reference evidence="1" key="1">
    <citation type="submission" date="2021-01" db="EMBL/GenBank/DDBJ databases">
        <authorList>
            <consortium name="Genoscope - CEA"/>
            <person name="William W."/>
        </authorList>
    </citation>
    <scope>NUCLEOTIDE SEQUENCE</scope>
</reference>
<protein>
    <submittedName>
        <fullName evidence="1">Uncharacterized protein</fullName>
    </submittedName>
</protein>
<gene>
    <name evidence="1" type="ORF">POCTA_138.1.T0220017</name>
</gene>
<dbReference type="Proteomes" id="UP000683925">
    <property type="component" value="Unassembled WGS sequence"/>
</dbReference>
<proteinExistence type="predicted"/>
<organism evidence="1 2">
    <name type="scientific">Paramecium octaurelia</name>
    <dbReference type="NCBI Taxonomy" id="43137"/>
    <lineage>
        <taxon>Eukaryota</taxon>
        <taxon>Sar</taxon>
        <taxon>Alveolata</taxon>
        <taxon>Ciliophora</taxon>
        <taxon>Intramacronucleata</taxon>
        <taxon>Oligohymenophorea</taxon>
        <taxon>Peniculida</taxon>
        <taxon>Parameciidae</taxon>
        <taxon>Paramecium</taxon>
    </lineage>
</organism>
<accession>A0A8S1T5G9</accession>